<dbReference type="PANTHER" id="PTHR46546">
    <property type="entry name" value="SHEWANELLA-LIKE PROTEIN PHOSPHATASE 1"/>
    <property type="match status" value="1"/>
</dbReference>
<evidence type="ECO:0000313" key="3">
    <source>
        <dbReference type="EMBL" id="MEH8017384.1"/>
    </source>
</evidence>
<keyword evidence="4" id="KW-1185">Reference proteome</keyword>
<dbReference type="SUPFAM" id="SSF56300">
    <property type="entry name" value="Metallo-dependent phosphatases"/>
    <property type="match status" value="1"/>
</dbReference>
<feature type="chain" id="PRO_5047102929" evidence="1">
    <location>
        <begin position="24"/>
        <end position="388"/>
    </location>
</feature>
<dbReference type="InterPro" id="IPR004843">
    <property type="entry name" value="Calcineurin-like_PHP"/>
</dbReference>
<comment type="caution">
    <text evidence="3">The sequence shown here is derived from an EMBL/GenBank/DDBJ whole genome shotgun (WGS) entry which is preliminary data.</text>
</comment>
<dbReference type="Gene3D" id="3.60.21.10">
    <property type="match status" value="1"/>
</dbReference>
<reference evidence="3 4" key="1">
    <citation type="journal article" date="2023" name="Ecotoxicol. Environ. Saf.">
        <title>Mercury remediation potential of mercury-resistant strain Rheinheimera metallidurans sp. nov. isolated from a municipal waste dumping site.</title>
        <authorList>
            <person name="Yadav V."/>
            <person name="Manjhi A."/>
            <person name="Vadakedath N."/>
        </authorList>
    </citation>
    <scope>NUCLEOTIDE SEQUENCE [LARGE SCALE GENOMIC DNA]</scope>
    <source>
        <strain evidence="3 4">E-49</strain>
    </source>
</reference>
<evidence type="ECO:0000259" key="2">
    <source>
        <dbReference type="Pfam" id="PF00149"/>
    </source>
</evidence>
<dbReference type="Proteomes" id="UP001375382">
    <property type="component" value="Unassembled WGS sequence"/>
</dbReference>
<keyword evidence="1" id="KW-0732">Signal</keyword>
<gene>
    <name evidence="3" type="ORF">MN202_09075</name>
</gene>
<dbReference type="RefSeq" id="WP_335735790.1">
    <property type="nucleotide sequence ID" value="NZ_JALAAR010000006.1"/>
</dbReference>
<accession>A0ABU8C6E2</accession>
<dbReference type="Pfam" id="PF00149">
    <property type="entry name" value="Metallophos"/>
    <property type="match status" value="1"/>
</dbReference>
<protein>
    <submittedName>
        <fullName evidence="3">Metallophosphoesterase</fullName>
    </submittedName>
</protein>
<feature type="domain" description="Calcineurin-like phosphoesterase" evidence="2">
    <location>
        <begin position="112"/>
        <end position="329"/>
    </location>
</feature>
<sequence>MLRQMLSATMLYAALFYASCSTGTESEHAITQSQNQTSQQIARQPDLDDGPYAFFHADQQQLEVKWLCQQQLIEKTQLIEDAIAPVCAYPRQIHVRPQQHLPEPTLRYSTDKLAVISDIHGQQHIMVGLLKANAVVDTALNWSFGNGHLVVVGDVMDRGDKVTEILWWLYQLEQQAQAAGGKVHLLLGNHETMVLYNDLRYINTKYQQVATQLGTDYSGLFSENSVLGQWLRSRPVLAQVNDMLFVHGGLHPDYLALGMSVAEVNEQFRQSLGIARDQLKGVPVLNFLYGSLGPLWYRGYFRQENAITEPLLQRLLSTLNVQRIVVGHTSMDGVYSHYAGRVISVDSNIKQGKSGEILLWQNGELRRGTLSGQQLPMRTLAEQSSKAE</sequence>
<feature type="signal peptide" evidence="1">
    <location>
        <begin position="1"/>
        <end position="23"/>
    </location>
</feature>
<evidence type="ECO:0000313" key="4">
    <source>
        <dbReference type="Proteomes" id="UP001375382"/>
    </source>
</evidence>
<name>A0ABU8C6E2_9GAMM</name>
<dbReference type="InterPro" id="IPR029052">
    <property type="entry name" value="Metallo-depent_PP-like"/>
</dbReference>
<dbReference type="EMBL" id="JALAAR010000006">
    <property type="protein sequence ID" value="MEH8017384.1"/>
    <property type="molecule type" value="Genomic_DNA"/>
</dbReference>
<dbReference type="PANTHER" id="PTHR46546:SF4">
    <property type="entry name" value="SHEWANELLA-LIKE PROTEIN PHOSPHATASE 1"/>
    <property type="match status" value="1"/>
</dbReference>
<organism evidence="3 4">
    <name type="scientific">Rheinheimera muenzenbergensis</name>
    <dbReference type="NCBI Taxonomy" id="1193628"/>
    <lineage>
        <taxon>Bacteria</taxon>
        <taxon>Pseudomonadati</taxon>
        <taxon>Pseudomonadota</taxon>
        <taxon>Gammaproteobacteria</taxon>
        <taxon>Chromatiales</taxon>
        <taxon>Chromatiaceae</taxon>
        <taxon>Rheinheimera</taxon>
    </lineage>
</organism>
<evidence type="ECO:0000256" key="1">
    <source>
        <dbReference type="SAM" id="SignalP"/>
    </source>
</evidence>
<proteinExistence type="predicted"/>